<accession>A0ABW7HIG7</accession>
<reference evidence="2 3" key="1">
    <citation type="submission" date="2024-08" db="EMBL/GenBank/DDBJ databases">
        <authorList>
            <person name="Lu H."/>
        </authorList>
    </citation>
    <scope>NUCLEOTIDE SEQUENCE [LARGE SCALE GENOMIC DNA]</scope>
    <source>
        <strain evidence="2 3">BYS78W</strain>
    </source>
</reference>
<evidence type="ECO:0008006" key="4">
    <source>
        <dbReference type="Google" id="ProtNLM"/>
    </source>
</evidence>
<evidence type="ECO:0000313" key="2">
    <source>
        <dbReference type="EMBL" id="MFG6489686.1"/>
    </source>
</evidence>
<dbReference type="EMBL" id="JBIGIC010000014">
    <property type="protein sequence ID" value="MFG6489686.1"/>
    <property type="molecule type" value="Genomic_DNA"/>
</dbReference>
<evidence type="ECO:0000256" key="1">
    <source>
        <dbReference type="SAM" id="Phobius"/>
    </source>
</evidence>
<protein>
    <recommendedName>
        <fullName evidence="4">DNA gyrase subunit B</fullName>
    </recommendedName>
</protein>
<feature type="transmembrane region" description="Helical" evidence="1">
    <location>
        <begin position="53"/>
        <end position="70"/>
    </location>
</feature>
<gene>
    <name evidence="2" type="ORF">ACG04R_23620</name>
</gene>
<comment type="caution">
    <text evidence="2">The sequence shown here is derived from an EMBL/GenBank/DDBJ whole genome shotgun (WGS) entry which is preliminary data.</text>
</comment>
<keyword evidence="1" id="KW-0472">Membrane</keyword>
<evidence type="ECO:0000313" key="3">
    <source>
        <dbReference type="Proteomes" id="UP001606134"/>
    </source>
</evidence>
<dbReference type="RefSeq" id="WP_394416080.1">
    <property type="nucleotide sequence ID" value="NZ_JBIGIC010000014.1"/>
</dbReference>
<keyword evidence="1" id="KW-0812">Transmembrane</keyword>
<organism evidence="2 3">
    <name type="scientific">Pelomonas candidula</name>
    <dbReference type="NCBI Taxonomy" id="3299025"/>
    <lineage>
        <taxon>Bacteria</taxon>
        <taxon>Pseudomonadati</taxon>
        <taxon>Pseudomonadota</taxon>
        <taxon>Betaproteobacteria</taxon>
        <taxon>Burkholderiales</taxon>
        <taxon>Sphaerotilaceae</taxon>
        <taxon>Roseateles</taxon>
    </lineage>
</organism>
<keyword evidence="1" id="KW-1133">Transmembrane helix</keyword>
<sequence>MRWALVLALTAAYPLIVYLSLGHIEPRYLALLLLALGVLRWLAGGAQVVQARWVAVVALLLAGGTALLNQSLPLKLYPVLVNFALLAVFGLSLWRGPTVVERIARLQEPDLDARGQAYTRRVTQVWCGFFVLNGGLALATALWATEKVWALYNGLIAYGLIGTLMAGEWLVRRQLRARWARGQA</sequence>
<feature type="transmembrane region" description="Helical" evidence="1">
    <location>
        <begin position="125"/>
        <end position="144"/>
    </location>
</feature>
<dbReference type="Proteomes" id="UP001606134">
    <property type="component" value="Unassembled WGS sequence"/>
</dbReference>
<proteinExistence type="predicted"/>
<keyword evidence="3" id="KW-1185">Reference proteome</keyword>
<feature type="transmembrane region" description="Helical" evidence="1">
    <location>
        <begin position="150"/>
        <end position="171"/>
    </location>
</feature>
<feature type="transmembrane region" description="Helical" evidence="1">
    <location>
        <begin position="76"/>
        <end position="94"/>
    </location>
</feature>
<feature type="transmembrane region" description="Helical" evidence="1">
    <location>
        <begin position="28"/>
        <end position="46"/>
    </location>
</feature>
<name>A0ABW7HIG7_9BURK</name>